<dbReference type="SUPFAM" id="SSF53254">
    <property type="entry name" value="Phosphoglycerate mutase-like"/>
    <property type="match status" value="1"/>
</dbReference>
<sequence length="198" mass="22174">MQIYLHLVRHAEGEHNLSRQNLQIQDPRLTPTGEMQCATLRQKFPHHNEMTLLVSSPMRRALQTCLLTFAPAVAAGTVVTALQDLQEVPTLPCDTGTSTDILEQEPAFADGKVDFTRVDDGWNDKSETSPWLPDVERLHARAAAARRWLRDSAMEAANSTDKDIHIGVVTHGAMLHYLTQDWTDIESGCMSQVQDMWA</sequence>
<reference evidence="1" key="1">
    <citation type="submission" date="2022-09" db="EMBL/GenBank/DDBJ databases">
        <title>Fusarium specimens isolated from Avocado Roots.</title>
        <authorList>
            <person name="Stajich J."/>
            <person name="Roper C."/>
            <person name="Heimlech-Rivalta G."/>
        </authorList>
    </citation>
    <scope>NUCLEOTIDE SEQUENCE</scope>
    <source>
        <strain evidence="1">CF00136</strain>
    </source>
</reference>
<organism evidence="1 2">
    <name type="scientific">Fusarium torreyae</name>
    <dbReference type="NCBI Taxonomy" id="1237075"/>
    <lineage>
        <taxon>Eukaryota</taxon>
        <taxon>Fungi</taxon>
        <taxon>Dikarya</taxon>
        <taxon>Ascomycota</taxon>
        <taxon>Pezizomycotina</taxon>
        <taxon>Sordariomycetes</taxon>
        <taxon>Hypocreomycetidae</taxon>
        <taxon>Hypocreales</taxon>
        <taxon>Nectriaceae</taxon>
        <taxon>Fusarium</taxon>
    </lineage>
</organism>
<protein>
    <recommendedName>
        <fullName evidence="3">Phosphoglycerate mutase</fullName>
    </recommendedName>
</protein>
<evidence type="ECO:0008006" key="3">
    <source>
        <dbReference type="Google" id="ProtNLM"/>
    </source>
</evidence>
<proteinExistence type="predicted"/>
<dbReference type="PANTHER" id="PTHR48100">
    <property type="entry name" value="BROAD-SPECIFICITY PHOSPHATASE YOR283W-RELATED"/>
    <property type="match status" value="1"/>
</dbReference>
<dbReference type="AlphaFoldDB" id="A0A9W8VDU7"/>
<dbReference type="SMART" id="SM00855">
    <property type="entry name" value="PGAM"/>
    <property type="match status" value="1"/>
</dbReference>
<comment type="caution">
    <text evidence="1">The sequence shown here is derived from an EMBL/GenBank/DDBJ whole genome shotgun (WGS) entry which is preliminary data.</text>
</comment>
<evidence type="ECO:0000313" key="1">
    <source>
        <dbReference type="EMBL" id="KAJ4263058.1"/>
    </source>
</evidence>
<dbReference type="Proteomes" id="UP001152049">
    <property type="component" value="Unassembled WGS sequence"/>
</dbReference>
<dbReference type="InterPro" id="IPR029033">
    <property type="entry name" value="His_PPase_superfam"/>
</dbReference>
<dbReference type="EMBL" id="JAOQAZ010000011">
    <property type="protein sequence ID" value="KAJ4263058.1"/>
    <property type="molecule type" value="Genomic_DNA"/>
</dbReference>
<evidence type="ECO:0000313" key="2">
    <source>
        <dbReference type="Proteomes" id="UP001152049"/>
    </source>
</evidence>
<dbReference type="PANTHER" id="PTHR48100:SF54">
    <property type="entry name" value="PHOSPHATASE SPAC5H10.03-RELATED"/>
    <property type="match status" value="1"/>
</dbReference>
<keyword evidence="2" id="KW-1185">Reference proteome</keyword>
<dbReference type="GO" id="GO:0005737">
    <property type="term" value="C:cytoplasm"/>
    <property type="evidence" value="ECO:0007669"/>
    <property type="project" value="TreeGrafter"/>
</dbReference>
<dbReference type="Pfam" id="PF00300">
    <property type="entry name" value="His_Phos_1"/>
    <property type="match status" value="1"/>
</dbReference>
<dbReference type="OrthoDB" id="496981at2759"/>
<dbReference type="Gene3D" id="3.40.50.1240">
    <property type="entry name" value="Phosphoglycerate mutase-like"/>
    <property type="match status" value="1"/>
</dbReference>
<dbReference type="GO" id="GO:0016791">
    <property type="term" value="F:phosphatase activity"/>
    <property type="evidence" value="ECO:0007669"/>
    <property type="project" value="TreeGrafter"/>
</dbReference>
<name>A0A9W8VDU7_9HYPO</name>
<dbReference type="CDD" id="cd07067">
    <property type="entry name" value="HP_PGM_like"/>
    <property type="match status" value="1"/>
</dbReference>
<dbReference type="InterPro" id="IPR050275">
    <property type="entry name" value="PGM_Phosphatase"/>
</dbReference>
<dbReference type="InterPro" id="IPR013078">
    <property type="entry name" value="His_Pase_superF_clade-1"/>
</dbReference>
<accession>A0A9W8VDU7</accession>
<gene>
    <name evidence="1" type="ORF">NW762_006671</name>
</gene>